<evidence type="ECO:0008006" key="3">
    <source>
        <dbReference type="Google" id="ProtNLM"/>
    </source>
</evidence>
<dbReference type="STRING" id="1051891.A0A0C3K1U4"/>
<protein>
    <recommendedName>
        <fullName evidence="3">Prolyl 4-hydroxylase alpha subunit Fe(2+) 2OG dioxygenase domain-containing protein</fullName>
    </recommendedName>
</protein>
<feature type="non-terminal residue" evidence="1">
    <location>
        <position position="1"/>
    </location>
</feature>
<dbReference type="Proteomes" id="UP000054248">
    <property type="component" value="Unassembled WGS sequence"/>
</dbReference>
<gene>
    <name evidence="1" type="ORF">M407DRAFT_51980</name>
</gene>
<reference evidence="1 2" key="1">
    <citation type="submission" date="2014-04" db="EMBL/GenBank/DDBJ databases">
        <authorList>
            <consortium name="DOE Joint Genome Institute"/>
            <person name="Kuo A."/>
            <person name="Girlanda M."/>
            <person name="Perotto S."/>
            <person name="Kohler A."/>
            <person name="Nagy L.G."/>
            <person name="Floudas D."/>
            <person name="Copeland A."/>
            <person name="Barry K.W."/>
            <person name="Cichocki N."/>
            <person name="Veneault-Fourrey C."/>
            <person name="LaButti K."/>
            <person name="Lindquist E.A."/>
            <person name="Lipzen A."/>
            <person name="Lundell T."/>
            <person name="Morin E."/>
            <person name="Murat C."/>
            <person name="Sun H."/>
            <person name="Tunlid A."/>
            <person name="Henrissat B."/>
            <person name="Grigoriev I.V."/>
            <person name="Hibbett D.S."/>
            <person name="Martin F."/>
            <person name="Nordberg H.P."/>
            <person name="Cantor M.N."/>
            <person name="Hua S.X."/>
        </authorList>
    </citation>
    <scope>NUCLEOTIDE SEQUENCE [LARGE SCALE GENOMIC DNA]</scope>
    <source>
        <strain evidence="1 2">MUT 4182</strain>
    </source>
</reference>
<name>A0A0C3K1U4_9AGAM</name>
<accession>A0A0C3K1U4</accession>
<sequence length="61" mass="6978">GKFNYKRGGQLVLHEYRLIIELQPGQLILFPSALITHCNIPLQKGEERYSLTLYSAGGLYR</sequence>
<dbReference type="EMBL" id="KN824160">
    <property type="protein sequence ID" value="KIO15368.1"/>
    <property type="molecule type" value="Genomic_DNA"/>
</dbReference>
<dbReference type="AlphaFoldDB" id="A0A0C3K1U4"/>
<dbReference type="HOGENOM" id="CLU_031314_1_1_1"/>
<keyword evidence="2" id="KW-1185">Reference proteome</keyword>
<reference evidence="2" key="2">
    <citation type="submission" date="2015-01" db="EMBL/GenBank/DDBJ databases">
        <title>Evolutionary Origins and Diversification of the Mycorrhizal Mutualists.</title>
        <authorList>
            <consortium name="DOE Joint Genome Institute"/>
            <consortium name="Mycorrhizal Genomics Consortium"/>
            <person name="Kohler A."/>
            <person name="Kuo A."/>
            <person name="Nagy L.G."/>
            <person name="Floudas D."/>
            <person name="Copeland A."/>
            <person name="Barry K.W."/>
            <person name="Cichocki N."/>
            <person name="Veneault-Fourrey C."/>
            <person name="LaButti K."/>
            <person name="Lindquist E.A."/>
            <person name="Lipzen A."/>
            <person name="Lundell T."/>
            <person name="Morin E."/>
            <person name="Murat C."/>
            <person name="Riley R."/>
            <person name="Ohm R."/>
            <person name="Sun H."/>
            <person name="Tunlid A."/>
            <person name="Henrissat B."/>
            <person name="Grigoriev I.V."/>
            <person name="Hibbett D.S."/>
            <person name="Martin F."/>
        </authorList>
    </citation>
    <scope>NUCLEOTIDE SEQUENCE [LARGE SCALE GENOMIC DNA]</scope>
    <source>
        <strain evidence="2">MUT 4182</strain>
    </source>
</reference>
<feature type="non-terminal residue" evidence="1">
    <location>
        <position position="61"/>
    </location>
</feature>
<proteinExistence type="predicted"/>
<dbReference type="Gene3D" id="3.60.130.30">
    <property type="match status" value="1"/>
</dbReference>
<organism evidence="1 2">
    <name type="scientific">Tulasnella calospora MUT 4182</name>
    <dbReference type="NCBI Taxonomy" id="1051891"/>
    <lineage>
        <taxon>Eukaryota</taxon>
        <taxon>Fungi</taxon>
        <taxon>Dikarya</taxon>
        <taxon>Basidiomycota</taxon>
        <taxon>Agaricomycotina</taxon>
        <taxon>Agaricomycetes</taxon>
        <taxon>Cantharellales</taxon>
        <taxon>Tulasnellaceae</taxon>
        <taxon>Tulasnella</taxon>
    </lineage>
</organism>
<dbReference type="OrthoDB" id="3202607at2759"/>
<evidence type="ECO:0000313" key="2">
    <source>
        <dbReference type="Proteomes" id="UP000054248"/>
    </source>
</evidence>
<evidence type="ECO:0000313" key="1">
    <source>
        <dbReference type="EMBL" id="KIO15368.1"/>
    </source>
</evidence>